<dbReference type="AlphaFoldDB" id="A0A545UAB1"/>
<dbReference type="EMBL" id="VIKS01000010">
    <property type="protein sequence ID" value="TQV86418.1"/>
    <property type="molecule type" value="Genomic_DNA"/>
</dbReference>
<accession>A0A545UAB1</accession>
<dbReference type="Proteomes" id="UP000315439">
    <property type="component" value="Unassembled WGS sequence"/>
</dbReference>
<evidence type="ECO:0000313" key="2">
    <source>
        <dbReference type="Proteomes" id="UP000315439"/>
    </source>
</evidence>
<protein>
    <recommendedName>
        <fullName evidence="3">Porin</fullName>
    </recommendedName>
</protein>
<evidence type="ECO:0008006" key="3">
    <source>
        <dbReference type="Google" id="ProtNLM"/>
    </source>
</evidence>
<dbReference type="OrthoDB" id="7531957at2"/>
<evidence type="ECO:0000313" key="1">
    <source>
        <dbReference type="EMBL" id="TQV86418.1"/>
    </source>
</evidence>
<dbReference type="SUPFAM" id="SSF56935">
    <property type="entry name" value="Porins"/>
    <property type="match status" value="1"/>
</dbReference>
<name>A0A545UAB1_9GAMM</name>
<dbReference type="RefSeq" id="WP_142932341.1">
    <property type="nucleotide sequence ID" value="NZ_ML660166.1"/>
</dbReference>
<proteinExistence type="predicted"/>
<sequence length="449" mass="51843">MIDKKSVFLKVVSKLTDDKKTKSDQPIIHKCRVIKTILIKLLTSAILPYLLFHGFSHATEYKINGILDLRAVSNDGINSYLEGGHGKYRFNETDQLSLSHLGVDFKIDWENNYSFHAVANGYSDRTNDGIGISEAYLQYKGLPFGSGLRYQYRVGMLYPRVSMENIGRAWSSPYSLSYSTLNGWIGEEFRYLGFENRLVRLGKLNQSAYDFELGIALMTHNDPAGAMLAWHGWVMTSRQSLWNESLIIPDFPARENTLLRNQAAESEPFLELDDRIGYHVTGEVKKTGKGNLFLGKYDNQADPKVVKNGQWGWRTAFDHIGIKMKISKRLQFIGQFLKGHTLMQSPAGQDLVKNDYQSGFVMLSYNMAPHRFTTRLEEFSITDNDNIIGDNNQEYGKAATFSYAYRIQREWVLHLENNWIQSHRYARHYHHLPVELIERQWQVGVRYYF</sequence>
<comment type="caution">
    <text evidence="1">The sequence shown here is derived from an EMBL/GenBank/DDBJ whole genome shotgun (WGS) entry which is preliminary data.</text>
</comment>
<gene>
    <name evidence="1" type="ORF">FLL46_15985</name>
</gene>
<keyword evidence="2" id="KW-1185">Reference proteome</keyword>
<reference evidence="1 2" key="1">
    <citation type="submission" date="2019-07" db="EMBL/GenBank/DDBJ databases">
        <title>Draft genome for Aliikangiella sp. M105.</title>
        <authorList>
            <person name="Wang G."/>
        </authorList>
    </citation>
    <scope>NUCLEOTIDE SEQUENCE [LARGE SCALE GENOMIC DNA]</scope>
    <source>
        <strain evidence="1 2">M105</strain>
    </source>
</reference>
<organism evidence="1 2">
    <name type="scientific">Aliikangiella coralliicola</name>
    <dbReference type="NCBI Taxonomy" id="2592383"/>
    <lineage>
        <taxon>Bacteria</taxon>
        <taxon>Pseudomonadati</taxon>
        <taxon>Pseudomonadota</taxon>
        <taxon>Gammaproteobacteria</taxon>
        <taxon>Oceanospirillales</taxon>
        <taxon>Pleioneaceae</taxon>
        <taxon>Aliikangiella</taxon>
    </lineage>
</organism>